<dbReference type="PANTHER" id="PTHR31776">
    <property type="entry name" value="ALPHA-L-ARABINOFURANOSIDASE 1"/>
    <property type="match status" value="1"/>
</dbReference>
<dbReference type="EC" id="3.2.1.55" evidence="4"/>
<evidence type="ECO:0000256" key="3">
    <source>
        <dbReference type="ARBA" id="ARBA00007186"/>
    </source>
</evidence>
<dbReference type="InterPro" id="IPR017853">
    <property type="entry name" value="GH"/>
</dbReference>
<dbReference type="Gene3D" id="3.20.20.80">
    <property type="entry name" value="Glycosidases"/>
    <property type="match status" value="1"/>
</dbReference>
<dbReference type="InterPro" id="IPR055235">
    <property type="entry name" value="ASD1_cat"/>
</dbReference>
<keyword evidence="12" id="KW-1185">Reference proteome</keyword>
<dbReference type="Gene3D" id="2.60.120.260">
    <property type="entry name" value="Galactose-binding domain-like"/>
    <property type="match status" value="1"/>
</dbReference>
<evidence type="ECO:0000256" key="6">
    <source>
        <dbReference type="ARBA" id="ARBA00022801"/>
    </source>
</evidence>
<dbReference type="SUPFAM" id="SSF49785">
    <property type="entry name" value="Galactose-binding domain-like"/>
    <property type="match status" value="1"/>
</dbReference>
<feature type="signal peptide" evidence="9">
    <location>
        <begin position="1"/>
        <end position="26"/>
    </location>
</feature>
<feature type="chain" id="PRO_5023060061" description="non-reducing end alpha-L-arabinofuranosidase" evidence="9">
    <location>
        <begin position="27"/>
        <end position="814"/>
    </location>
</feature>
<sequence length="814" mass="88358">MRAAKLLLCSLLLAFATVALLDGADAFSVAKPEGHVKVHRRSFGQPALLRRDGDDDNTSPSDPGAKTANLGDGGKGSGNDGGKAKVDPAQANRNAKFARPIDDKSKDGNATPQKADATADASAKQLASGQGKTVSTGDAQSRLALEVLDQVKYHSRFEMDTFIETNLNYGDTGLFAELIYNTAFQTAKDAEFTRPKSDALGTGSTVGWNIVGQTKMDLIKDNPLSHALPASVRLTLDTTVTTDNSAYKGYIGLKNRGFWGIPVRSGTTYRASWFMRADKQTTVDLQYGLYDFQVAKQFGGAVDRVQVGPEWKQVNYTFTVSEEAPDLHNVFAILFDARKGPLPAIQVNLVSLFPPTWKDTTIRQDGAQALLDFRPRAVRTPGGNDLSGFSPLSRFRWNNTIGPDRYRPGRAGNWAGWNTEHFGVVEAYNFITRLGAKIIVGLFDGTYNGDKIVDLSEMAAIVEDQVNFLRFLLDADGEFAEMRVKAGGPKEPYQVSAVLVGNESGITAGMKYDERYGMMEAGIKKQFFSSGSRYPMFDIIATAPVKVAKGHMNNLDTLNDPKYGVPNDFIGAYHQYDGYERNGTIYYNLEFAVINSGLTDDDNPWSGSSRLEYTTLQSSLAEGVFLLGLERNADICAKAAYAPQMAAHADPREDQSTPGQLIFDPSKVVKSSSYLVQQAFGRYHIDQVHAVKVASAASSSSSSSSSSGGAGSAAKDVLEDNLVYFSAGSDNEGRVIAKLINYDAQPKLIDITFPKDVQRAEQYIVTGKNPQASNTLDSPYNVEAGRKIVDASHVRGRTVTVTLQPYSMNAVAVQ</sequence>
<dbReference type="GO" id="GO:0031222">
    <property type="term" value="P:arabinan catabolic process"/>
    <property type="evidence" value="ECO:0007669"/>
    <property type="project" value="UniProtKB-UniPathway"/>
</dbReference>
<dbReference type="SMART" id="SM00813">
    <property type="entry name" value="Alpha-L-AF_C"/>
    <property type="match status" value="1"/>
</dbReference>
<keyword evidence="5 9" id="KW-0732">Signal</keyword>
<name>A0A5C3EUB8_9BASI</name>
<dbReference type="Pfam" id="PF22848">
    <property type="entry name" value="ASD1_dom"/>
    <property type="match status" value="1"/>
</dbReference>
<evidence type="ECO:0000313" key="12">
    <source>
        <dbReference type="Proteomes" id="UP000323386"/>
    </source>
</evidence>
<dbReference type="Proteomes" id="UP000323386">
    <property type="component" value="Unassembled WGS sequence"/>
</dbReference>
<evidence type="ECO:0000256" key="9">
    <source>
        <dbReference type="SAM" id="SignalP"/>
    </source>
</evidence>
<evidence type="ECO:0000256" key="2">
    <source>
        <dbReference type="ARBA" id="ARBA00004834"/>
    </source>
</evidence>
<comment type="pathway">
    <text evidence="2">Glycan metabolism; L-arabinan degradation.</text>
</comment>
<gene>
    <name evidence="11" type="ORF">PSFLO_01379</name>
</gene>
<dbReference type="GO" id="GO:0046373">
    <property type="term" value="P:L-arabinose metabolic process"/>
    <property type="evidence" value="ECO:0007669"/>
    <property type="project" value="InterPro"/>
</dbReference>
<dbReference type="Gene3D" id="2.60.40.1180">
    <property type="entry name" value="Golgi alpha-mannosidase II"/>
    <property type="match status" value="1"/>
</dbReference>
<proteinExistence type="inferred from homology"/>
<dbReference type="SUPFAM" id="SSF51445">
    <property type="entry name" value="(Trans)glycosidases"/>
    <property type="match status" value="1"/>
</dbReference>
<feature type="compositionally biased region" description="Gly residues" evidence="8">
    <location>
        <begin position="71"/>
        <end position="81"/>
    </location>
</feature>
<accession>A0A5C3EUB8</accession>
<evidence type="ECO:0000313" key="11">
    <source>
        <dbReference type="EMBL" id="SPO35908.1"/>
    </source>
</evidence>
<keyword evidence="7" id="KW-0325">Glycoprotein</keyword>
<keyword evidence="6" id="KW-0378">Hydrolase</keyword>
<evidence type="ECO:0000256" key="4">
    <source>
        <dbReference type="ARBA" id="ARBA00012670"/>
    </source>
</evidence>
<dbReference type="OrthoDB" id="406864at2759"/>
<dbReference type="InterPro" id="IPR013780">
    <property type="entry name" value="Glyco_hydro_b"/>
</dbReference>
<dbReference type="InterPro" id="IPR010720">
    <property type="entry name" value="Alpha-L-AF_C"/>
</dbReference>
<dbReference type="UniPathway" id="UPA00667"/>
<comment type="similarity">
    <text evidence="3">Belongs to the glycosyl hydrolase 51 family.</text>
</comment>
<evidence type="ECO:0000256" key="1">
    <source>
        <dbReference type="ARBA" id="ARBA00001462"/>
    </source>
</evidence>
<comment type="catalytic activity">
    <reaction evidence="1">
        <text>Hydrolysis of terminal non-reducing alpha-L-arabinofuranoside residues in alpha-L-arabinosides.</text>
        <dbReference type="EC" id="3.2.1.55"/>
    </reaction>
</comment>
<evidence type="ECO:0000256" key="5">
    <source>
        <dbReference type="ARBA" id="ARBA00022729"/>
    </source>
</evidence>
<dbReference type="InterPro" id="IPR051563">
    <property type="entry name" value="Glycosyl_Hydrolase_51"/>
</dbReference>
<dbReference type="GO" id="GO:0046556">
    <property type="term" value="F:alpha-L-arabinofuranosidase activity"/>
    <property type="evidence" value="ECO:0007669"/>
    <property type="project" value="UniProtKB-EC"/>
</dbReference>
<feature type="compositionally biased region" description="Polar residues" evidence="8">
    <location>
        <begin position="125"/>
        <end position="137"/>
    </location>
</feature>
<evidence type="ECO:0000256" key="7">
    <source>
        <dbReference type="ARBA" id="ARBA00023180"/>
    </source>
</evidence>
<reference evidence="11 12" key="1">
    <citation type="submission" date="2018-03" db="EMBL/GenBank/DDBJ databases">
        <authorList>
            <person name="Guldener U."/>
        </authorList>
    </citation>
    <scope>NUCLEOTIDE SEQUENCE [LARGE SCALE GENOMIC DNA]</scope>
    <source>
        <strain evidence="11 12">DAOM196992</strain>
    </source>
</reference>
<dbReference type="PANTHER" id="PTHR31776:SF0">
    <property type="entry name" value="ALPHA-L-ARABINOFURANOSIDASE 1"/>
    <property type="match status" value="1"/>
</dbReference>
<dbReference type="EMBL" id="OOIP01000003">
    <property type="protein sequence ID" value="SPO35908.1"/>
    <property type="molecule type" value="Genomic_DNA"/>
</dbReference>
<evidence type="ECO:0000259" key="10">
    <source>
        <dbReference type="SMART" id="SM00813"/>
    </source>
</evidence>
<feature type="region of interest" description="Disordered" evidence="8">
    <location>
        <begin position="38"/>
        <end position="137"/>
    </location>
</feature>
<organism evidence="11 12">
    <name type="scientific">Pseudozyma flocculosa</name>
    <dbReference type="NCBI Taxonomy" id="84751"/>
    <lineage>
        <taxon>Eukaryota</taxon>
        <taxon>Fungi</taxon>
        <taxon>Dikarya</taxon>
        <taxon>Basidiomycota</taxon>
        <taxon>Ustilaginomycotina</taxon>
        <taxon>Ustilaginomycetes</taxon>
        <taxon>Ustilaginales</taxon>
        <taxon>Ustilaginaceae</taxon>
        <taxon>Pseudozyma</taxon>
    </lineage>
</organism>
<dbReference type="InterPro" id="IPR008979">
    <property type="entry name" value="Galactose-bd-like_sf"/>
</dbReference>
<protein>
    <recommendedName>
        <fullName evidence="4">non-reducing end alpha-L-arabinofuranosidase</fullName>
        <ecNumber evidence="4">3.2.1.55</ecNumber>
    </recommendedName>
</protein>
<feature type="domain" description="Alpha-L-arabinofuranosidase C-terminal" evidence="10">
    <location>
        <begin position="590"/>
        <end position="807"/>
    </location>
</feature>
<dbReference type="AlphaFoldDB" id="A0A5C3EUB8"/>
<evidence type="ECO:0000256" key="8">
    <source>
        <dbReference type="SAM" id="MobiDB-lite"/>
    </source>
</evidence>
<dbReference type="Pfam" id="PF06964">
    <property type="entry name" value="Alpha-L-AF_C"/>
    <property type="match status" value="1"/>
</dbReference>